<organism evidence="8 9">
    <name type="scientific">Fragilariopsis cylindrus CCMP1102</name>
    <dbReference type="NCBI Taxonomy" id="635003"/>
    <lineage>
        <taxon>Eukaryota</taxon>
        <taxon>Sar</taxon>
        <taxon>Stramenopiles</taxon>
        <taxon>Ochrophyta</taxon>
        <taxon>Bacillariophyta</taxon>
        <taxon>Bacillariophyceae</taxon>
        <taxon>Bacillariophycidae</taxon>
        <taxon>Bacillariales</taxon>
        <taxon>Bacillariaceae</taxon>
        <taxon>Fragilariopsis</taxon>
    </lineage>
</organism>
<keyword evidence="3" id="KW-0223">Dioxygenase</keyword>
<dbReference type="Proteomes" id="UP000095751">
    <property type="component" value="Unassembled WGS sequence"/>
</dbReference>
<dbReference type="InterPro" id="IPR005123">
    <property type="entry name" value="Oxoglu/Fe-dep_dioxygenase_dom"/>
</dbReference>
<keyword evidence="5" id="KW-0408">Iron</keyword>
<feature type="domain" description="Fe2OG dioxygenase" evidence="7">
    <location>
        <begin position="129"/>
        <end position="237"/>
    </location>
</feature>
<dbReference type="PANTHER" id="PTHR10869">
    <property type="entry name" value="PROLYL 4-HYDROXYLASE ALPHA SUBUNIT"/>
    <property type="match status" value="1"/>
</dbReference>
<comment type="cofactor">
    <cofactor evidence="1">
        <name>L-ascorbate</name>
        <dbReference type="ChEBI" id="CHEBI:38290"/>
    </cofactor>
</comment>
<evidence type="ECO:0000256" key="1">
    <source>
        <dbReference type="ARBA" id="ARBA00001961"/>
    </source>
</evidence>
<evidence type="ECO:0000313" key="9">
    <source>
        <dbReference type="Proteomes" id="UP000095751"/>
    </source>
</evidence>
<evidence type="ECO:0000256" key="3">
    <source>
        <dbReference type="ARBA" id="ARBA00022964"/>
    </source>
</evidence>
<proteinExistence type="predicted"/>
<evidence type="ECO:0000256" key="6">
    <source>
        <dbReference type="SAM" id="MobiDB-lite"/>
    </source>
</evidence>
<dbReference type="Pfam" id="PF13640">
    <property type="entry name" value="2OG-FeII_Oxy_3"/>
    <property type="match status" value="1"/>
</dbReference>
<dbReference type="GO" id="GO:0005783">
    <property type="term" value="C:endoplasmic reticulum"/>
    <property type="evidence" value="ECO:0007669"/>
    <property type="project" value="TreeGrafter"/>
</dbReference>
<keyword evidence="4" id="KW-0560">Oxidoreductase</keyword>
<feature type="region of interest" description="Disordered" evidence="6">
    <location>
        <begin position="69"/>
        <end position="98"/>
    </location>
</feature>
<dbReference type="PROSITE" id="PS51471">
    <property type="entry name" value="FE2OG_OXY"/>
    <property type="match status" value="1"/>
</dbReference>
<dbReference type="PANTHER" id="PTHR10869:SF235">
    <property type="entry name" value="PROCOLLAGEN-PROLINE 4-DIOXYGENASE"/>
    <property type="match status" value="1"/>
</dbReference>
<dbReference type="InterPro" id="IPR045054">
    <property type="entry name" value="P4HA-like"/>
</dbReference>
<dbReference type="SMART" id="SM00702">
    <property type="entry name" value="P4Hc"/>
    <property type="match status" value="1"/>
</dbReference>
<dbReference type="Gene3D" id="2.60.120.620">
    <property type="entry name" value="q2cbj1_9rhob like domain"/>
    <property type="match status" value="1"/>
</dbReference>
<dbReference type="KEGG" id="fcy:FRACYDRAFT_178438"/>
<evidence type="ECO:0000256" key="5">
    <source>
        <dbReference type="ARBA" id="ARBA00023004"/>
    </source>
</evidence>
<dbReference type="AlphaFoldDB" id="A0A1E7FY23"/>
<evidence type="ECO:0000259" key="7">
    <source>
        <dbReference type="PROSITE" id="PS51471"/>
    </source>
</evidence>
<gene>
    <name evidence="8" type="ORF">FRACYDRAFT_178438</name>
</gene>
<feature type="compositionally biased region" description="Acidic residues" evidence="6">
    <location>
        <begin position="74"/>
        <end position="87"/>
    </location>
</feature>
<dbReference type="GO" id="GO:0004656">
    <property type="term" value="F:procollagen-proline 4-dioxygenase activity"/>
    <property type="evidence" value="ECO:0007669"/>
    <property type="project" value="TreeGrafter"/>
</dbReference>
<reference evidence="8 9" key="1">
    <citation type="submission" date="2016-09" db="EMBL/GenBank/DDBJ databases">
        <title>Extensive genetic diversity and differential bi-allelic expression allows diatom success in the polar Southern Ocean.</title>
        <authorList>
            <consortium name="DOE Joint Genome Institute"/>
            <person name="Mock T."/>
            <person name="Otillar R.P."/>
            <person name="Strauss J."/>
            <person name="Dupont C."/>
            <person name="Frickenhaus S."/>
            <person name="Maumus F."/>
            <person name="Mcmullan M."/>
            <person name="Sanges R."/>
            <person name="Schmutz J."/>
            <person name="Toseland A."/>
            <person name="Valas R."/>
            <person name="Veluchamy A."/>
            <person name="Ward B.J."/>
            <person name="Allen A."/>
            <person name="Barry K."/>
            <person name="Falciatore A."/>
            <person name="Ferrante M."/>
            <person name="Fortunato A.E."/>
            <person name="Gloeckner G."/>
            <person name="Gruber A."/>
            <person name="Hipkin R."/>
            <person name="Janech M."/>
            <person name="Kroth P."/>
            <person name="Leese F."/>
            <person name="Lindquist E."/>
            <person name="Lyon B.R."/>
            <person name="Martin J."/>
            <person name="Mayer C."/>
            <person name="Parker M."/>
            <person name="Quesneville H."/>
            <person name="Raymond J."/>
            <person name="Uhlig C."/>
            <person name="Valentin K.U."/>
            <person name="Worden A.Z."/>
            <person name="Armbrust E.V."/>
            <person name="Bowler C."/>
            <person name="Green B."/>
            <person name="Moulton V."/>
            <person name="Van Oosterhout C."/>
            <person name="Grigoriev I."/>
        </authorList>
    </citation>
    <scope>NUCLEOTIDE SEQUENCE [LARGE SCALE GENOMIC DNA]</scope>
    <source>
        <strain evidence="8 9">CCMP1102</strain>
    </source>
</reference>
<keyword evidence="9" id="KW-1185">Reference proteome</keyword>
<protein>
    <recommendedName>
        <fullName evidence="7">Fe2OG dioxygenase domain-containing protein</fullName>
    </recommendedName>
</protein>
<feature type="region of interest" description="Disordered" evidence="6">
    <location>
        <begin position="1"/>
        <end position="38"/>
    </location>
</feature>
<dbReference type="InParanoid" id="A0A1E7FY23"/>
<dbReference type="InterPro" id="IPR006620">
    <property type="entry name" value="Pro_4_hyd_alph"/>
</dbReference>
<name>A0A1E7FY23_9STRA</name>
<feature type="region of interest" description="Disordered" evidence="6">
    <location>
        <begin position="251"/>
        <end position="294"/>
    </location>
</feature>
<dbReference type="OrthoDB" id="10259408at2759"/>
<dbReference type="GO" id="GO:0005506">
    <property type="term" value="F:iron ion binding"/>
    <property type="evidence" value="ECO:0007669"/>
    <property type="project" value="InterPro"/>
</dbReference>
<keyword evidence="2" id="KW-0479">Metal-binding</keyword>
<evidence type="ECO:0000256" key="4">
    <source>
        <dbReference type="ARBA" id="ARBA00023002"/>
    </source>
</evidence>
<sequence>MPSKIYSDYSRKEDAEDDDDDDDHYIPDDNPYELHGGDGGPWLLVIDDFLDTEEVNRLIELGEWEGYERSTLIEDTDDDDDDETVSDSDEKADRTSSTAWCQSRTCKNDEISQDVIDRVYELVQFDDLHAEDLQLLHYEVGQYYLPHHDFYYIDNIDEWNQDGGRVLTVFIYLNDVVDGGGTNFPRLNITVTPKLGRVVIWPSVLDNNPRKIDWRTEHEALPVKDGEKYGANLWFHLKPKRKAYFNYECDKPKNNTNGSTRNMHRYDDDDDDELFDDDDDDDDDDEFYEEDADEDRNHLFEKIGLHLDEDEDDDVAKEL</sequence>
<evidence type="ECO:0000256" key="2">
    <source>
        <dbReference type="ARBA" id="ARBA00022723"/>
    </source>
</evidence>
<accession>A0A1E7FY23</accession>
<dbReference type="GO" id="GO:0031418">
    <property type="term" value="F:L-ascorbic acid binding"/>
    <property type="evidence" value="ECO:0007669"/>
    <property type="project" value="InterPro"/>
</dbReference>
<dbReference type="EMBL" id="KV784353">
    <property type="protein sequence ID" value="OEU23049.1"/>
    <property type="molecule type" value="Genomic_DNA"/>
</dbReference>
<evidence type="ECO:0000313" key="8">
    <source>
        <dbReference type="EMBL" id="OEU23049.1"/>
    </source>
</evidence>
<dbReference type="InterPro" id="IPR044862">
    <property type="entry name" value="Pro_4_hyd_alph_FE2OG_OXY"/>
</dbReference>
<feature type="compositionally biased region" description="Acidic residues" evidence="6">
    <location>
        <begin position="268"/>
        <end position="294"/>
    </location>
</feature>